<feature type="disulfide bond" description="Redox-active" evidence="4">
    <location>
        <begin position="73"/>
        <end position="77"/>
    </location>
</feature>
<dbReference type="SUPFAM" id="SSF52833">
    <property type="entry name" value="Thioredoxin-like"/>
    <property type="match status" value="1"/>
</dbReference>
<evidence type="ECO:0000256" key="3">
    <source>
        <dbReference type="PIRSR" id="PIRSR603782-1"/>
    </source>
</evidence>
<reference evidence="6 7" key="1">
    <citation type="journal article" date="2014" name="Genome Announc.">
        <title>Draft Genome Sequence of Bacillus alcalophilus AV1934, a Classic Alkaliphile Isolated from Human Feces in 1934.</title>
        <authorList>
            <person name="Attie O."/>
            <person name="Jayaprakash A."/>
            <person name="Shah H."/>
            <person name="Paulsen I.T."/>
            <person name="Morino M."/>
            <person name="Takahashi Y."/>
            <person name="Narumi I."/>
            <person name="Sachidanandam R."/>
            <person name="Satoh K."/>
            <person name="Ito M."/>
            <person name="Krulwich T.A."/>
        </authorList>
    </citation>
    <scope>NUCLEOTIDE SEQUENCE [LARGE SCALE GENOMIC DNA]</scope>
    <source>
        <strain evidence="6 7">AV1934</strain>
    </source>
</reference>
<keyword evidence="7" id="KW-1185">Reference proteome</keyword>
<evidence type="ECO:0000256" key="4">
    <source>
        <dbReference type="PIRSR" id="PIRSR603782-2"/>
    </source>
</evidence>
<dbReference type="Gene3D" id="3.40.30.10">
    <property type="entry name" value="Glutaredoxin"/>
    <property type="match status" value="1"/>
</dbReference>
<keyword evidence="3" id="KW-0479">Metal-binding</keyword>
<dbReference type="OrthoDB" id="9811998at2"/>
<protein>
    <submittedName>
        <fullName evidence="6">Transporter</fullName>
    </submittedName>
</protein>
<dbReference type="Pfam" id="PF02630">
    <property type="entry name" value="SCO1-SenC"/>
    <property type="match status" value="1"/>
</dbReference>
<dbReference type="CDD" id="cd02968">
    <property type="entry name" value="SCO"/>
    <property type="match status" value="1"/>
</dbReference>
<feature type="domain" description="Thioredoxin" evidence="5">
    <location>
        <begin position="35"/>
        <end position="200"/>
    </location>
</feature>
<dbReference type="InterPro" id="IPR013766">
    <property type="entry name" value="Thioredoxin_domain"/>
</dbReference>
<organism evidence="6 7">
    <name type="scientific">Alkalihalobacillus alcalophilus ATCC 27647 = CGMCC 1.3604</name>
    <dbReference type="NCBI Taxonomy" id="1218173"/>
    <lineage>
        <taxon>Bacteria</taxon>
        <taxon>Bacillati</taxon>
        <taxon>Bacillota</taxon>
        <taxon>Bacilli</taxon>
        <taxon>Bacillales</taxon>
        <taxon>Bacillaceae</taxon>
        <taxon>Alkalihalobacillus</taxon>
    </lineage>
</organism>
<proteinExistence type="inferred from homology"/>
<dbReference type="AlphaFoldDB" id="A0A094WHW2"/>
<gene>
    <name evidence="6" type="ORF">BALCAV_0210745</name>
</gene>
<feature type="binding site" evidence="3">
    <location>
        <position position="161"/>
    </location>
    <ligand>
        <name>Cu cation</name>
        <dbReference type="ChEBI" id="CHEBI:23378"/>
    </ligand>
</feature>
<name>A0A094WHW2_ALKAL</name>
<dbReference type="PROSITE" id="PS51257">
    <property type="entry name" value="PROKAR_LIPOPROTEIN"/>
    <property type="match status" value="1"/>
</dbReference>
<dbReference type="PANTHER" id="PTHR12151:SF25">
    <property type="entry name" value="LINALOOL DEHYDRATASE_ISOMERASE DOMAIN-CONTAINING PROTEIN"/>
    <property type="match status" value="1"/>
</dbReference>
<dbReference type="Proteomes" id="UP000002754">
    <property type="component" value="Unassembled WGS sequence"/>
</dbReference>
<dbReference type="eggNOG" id="COG1999">
    <property type="taxonomic scope" value="Bacteria"/>
</dbReference>
<dbReference type="InterPro" id="IPR003782">
    <property type="entry name" value="SCO1/SenC"/>
</dbReference>
<feature type="binding site" evidence="3">
    <location>
        <position position="77"/>
    </location>
    <ligand>
        <name>Cu cation</name>
        <dbReference type="ChEBI" id="CHEBI:23378"/>
    </ligand>
</feature>
<dbReference type="PROSITE" id="PS51352">
    <property type="entry name" value="THIOREDOXIN_2"/>
    <property type="match status" value="1"/>
</dbReference>
<dbReference type="EMBL" id="ALPT02000031">
    <property type="protein sequence ID" value="KGA97379.1"/>
    <property type="molecule type" value="Genomic_DNA"/>
</dbReference>
<feature type="binding site" evidence="3">
    <location>
        <position position="73"/>
    </location>
    <ligand>
        <name>Cu cation</name>
        <dbReference type="ChEBI" id="CHEBI:23378"/>
    </ligand>
</feature>
<dbReference type="PANTHER" id="PTHR12151">
    <property type="entry name" value="ELECTRON TRANSPORT PROTIN SCO1/SENC FAMILY MEMBER"/>
    <property type="match status" value="1"/>
</dbReference>
<dbReference type="STRING" id="1218173.BALCAV_0210745"/>
<keyword evidence="2 3" id="KW-0186">Copper</keyword>
<accession>A0A094WHW2</accession>
<keyword evidence="4" id="KW-1015">Disulfide bond</keyword>
<evidence type="ECO:0000256" key="1">
    <source>
        <dbReference type="ARBA" id="ARBA00010996"/>
    </source>
</evidence>
<comment type="similarity">
    <text evidence="1">Belongs to the SCO1/2 family.</text>
</comment>
<sequence length="200" mass="22706">MKQVITGFVLLFVLSGCGWLYELGGSNMDEQYDYVRYDAHVPDFSFVNQNGESFGTNELEGHYYLANMIFTYCTTVCPTMTPNMQNLQAELEGDGIDIQFVTFTVDPERDTPEHLKGYGTNVGANLETWHFLSGYEQDEIADFSREAFKASVQPMEDDIAHSTAFYLVNKEGQVIRSYNGMQPQQEPIIEDIKAAIEQEM</sequence>
<evidence type="ECO:0000313" key="7">
    <source>
        <dbReference type="Proteomes" id="UP000002754"/>
    </source>
</evidence>
<dbReference type="GO" id="GO:0046872">
    <property type="term" value="F:metal ion binding"/>
    <property type="evidence" value="ECO:0007669"/>
    <property type="project" value="UniProtKB-KW"/>
</dbReference>
<comment type="caution">
    <text evidence="6">The sequence shown here is derived from an EMBL/GenBank/DDBJ whole genome shotgun (WGS) entry which is preliminary data.</text>
</comment>
<evidence type="ECO:0000256" key="2">
    <source>
        <dbReference type="ARBA" id="ARBA00023008"/>
    </source>
</evidence>
<evidence type="ECO:0000259" key="5">
    <source>
        <dbReference type="PROSITE" id="PS51352"/>
    </source>
</evidence>
<dbReference type="InterPro" id="IPR036249">
    <property type="entry name" value="Thioredoxin-like_sf"/>
</dbReference>
<evidence type="ECO:0000313" key="6">
    <source>
        <dbReference type="EMBL" id="KGA97379.1"/>
    </source>
</evidence>